<dbReference type="PROSITE" id="PS51186">
    <property type="entry name" value="GNAT"/>
    <property type="match status" value="1"/>
</dbReference>
<name>D2PU14_KRIFD</name>
<keyword evidence="3" id="KW-1185">Reference proteome</keyword>
<reference evidence="2 3" key="2">
    <citation type="journal article" date="2010" name="Stand. Genomic Sci.">
        <title>Complete genome sequence of Kribbella flavida type strain (IFO 14399).</title>
        <authorList>
            <person name="Pukall R."/>
            <person name="Lapidus A."/>
            <person name="Glavina Del Rio T."/>
            <person name="Copeland A."/>
            <person name="Tice H."/>
            <person name="Cheng J.-F."/>
            <person name="Lucas S."/>
            <person name="Chen F."/>
            <person name="Nolan M."/>
            <person name="LaButti K."/>
            <person name="Pati A."/>
            <person name="Ivanova N."/>
            <person name="Mavrommatis K."/>
            <person name="Mikhailova N."/>
            <person name="Pitluck S."/>
            <person name="Bruce D."/>
            <person name="Goodwin L."/>
            <person name="Land M."/>
            <person name="Hauser L."/>
            <person name="Chang Y.-J."/>
            <person name="Jeffries C.D."/>
            <person name="Chen A."/>
            <person name="Palaniappan K."/>
            <person name="Chain P."/>
            <person name="Rohde M."/>
            <person name="Goeker M."/>
            <person name="Bristow J."/>
            <person name="Eisen J.A."/>
            <person name="Markowitz V."/>
            <person name="Hugenholtz P."/>
            <person name="Kyrpides N.C."/>
            <person name="Klenk H.-P."/>
            <person name="Brettin T."/>
        </authorList>
    </citation>
    <scope>NUCLEOTIDE SEQUENCE [LARGE SCALE GENOMIC DNA]</scope>
    <source>
        <strain evidence="3">DSM 17836 / JCM 10339 / NBRC 14399</strain>
    </source>
</reference>
<feature type="domain" description="N-acetyltransferase" evidence="1">
    <location>
        <begin position="62"/>
        <end position="197"/>
    </location>
</feature>
<keyword evidence="2" id="KW-0808">Transferase</keyword>
<dbReference type="GO" id="GO:0016747">
    <property type="term" value="F:acyltransferase activity, transferring groups other than amino-acyl groups"/>
    <property type="evidence" value="ECO:0007669"/>
    <property type="project" value="InterPro"/>
</dbReference>
<dbReference type="InterPro" id="IPR016181">
    <property type="entry name" value="Acyl_CoA_acyltransferase"/>
</dbReference>
<sequence>MAPDTHLIRPAVAADVEPLVRTLVRAFEDYPMTRQGLAADGYLDRLERYQRLFLTRIGLAHGKVWASDDHSAVAVWTTPRTPRDVFSPLAPELREIAGERALVAESYEQAMSVLRPREPLWFLNVVGVAPDRQGRGLGRAVIAPGLARADQDRSAAFLETQDAGNVGFYQSLGFEIVGEIALPHNGPTHWAMRRPPQR</sequence>
<dbReference type="RefSeq" id="WP_012921851.1">
    <property type="nucleotide sequence ID" value="NC_013729.1"/>
</dbReference>
<dbReference type="Gene3D" id="3.40.630.30">
    <property type="match status" value="1"/>
</dbReference>
<dbReference type="PANTHER" id="PTHR42791">
    <property type="entry name" value="GNAT FAMILY ACETYLTRANSFERASE"/>
    <property type="match status" value="1"/>
</dbReference>
<dbReference type="eggNOG" id="COG0454">
    <property type="taxonomic scope" value="Bacteria"/>
</dbReference>
<accession>D2PU14</accession>
<evidence type="ECO:0000313" key="2">
    <source>
        <dbReference type="EMBL" id="ADB33297.1"/>
    </source>
</evidence>
<dbReference type="PANTHER" id="PTHR42791:SF1">
    <property type="entry name" value="N-ACETYLTRANSFERASE DOMAIN-CONTAINING PROTEIN"/>
    <property type="match status" value="1"/>
</dbReference>
<dbReference type="SUPFAM" id="SSF55729">
    <property type="entry name" value="Acyl-CoA N-acyltransferases (Nat)"/>
    <property type="match status" value="1"/>
</dbReference>
<dbReference type="InterPro" id="IPR000182">
    <property type="entry name" value="GNAT_dom"/>
</dbReference>
<dbReference type="HOGENOM" id="CLU_060131_7_2_11"/>
<proteinExistence type="predicted"/>
<gene>
    <name evidence="2" type="ordered locus">Kfla_4262</name>
</gene>
<dbReference type="KEGG" id="kfl:Kfla_4262"/>
<reference evidence="3" key="1">
    <citation type="submission" date="2009-09" db="EMBL/GenBank/DDBJ databases">
        <title>The complete genome of Kribbella flavida DSM 17836.</title>
        <authorList>
            <consortium name="US DOE Joint Genome Institute (JGI-PGF)"/>
            <person name="Lucas S."/>
            <person name="Copeland A."/>
            <person name="Lapidus A."/>
            <person name="Glavina del Rio T."/>
            <person name="Dalin E."/>
            <person name="Tice H."/>
            <person name="Bruce D."/>
            <person name="Goodwin L."/>
            <person name="Pitluck S."/>
            <person name="Kyrpides N."/>
            <person name="Mavromatis K."/>
            <person name="Ivanova N."/>
            <person name="Saunders E."/>
            <person name="Brettin T."/>
            <person name="Detter J.C."/>
            <person name="Han C."/>
            <person name="Larimer F."/>
            <person name="Land M."/>
            <person name="Hauser L."/>
            <person name="Markowitz V."/>
            <person name="Cheng J.-F."/>
            <person name="Hugenholtz P."/>
            <person name="Woyke T."/>
            <person name="Wu D."/>
            <person name="Pukall R."/>
            <person name="Klenk H.-P."/>
            <person name="Eisen J.A."/>
        </authorList>
    </citation>
    <scope>NUCLEOTIDE SEQUENCE [LARGE SCALE GENOMIC DNA]</scope>
    <source>
        <strain evidence="3">DSM 17836 / JCM 10339 / NBRC 14399</strain>
    </source>
</reference>
<dbReference type="OrthoDB" id="9797456at2"/>
<protein>
    <submittedName>
        <fullName evidence="2">GCN5-related N-acetyltransferase</fullName>
    </submittedName>
</protein>
<dbReference type="STRING" id="479435.Kfla_4262"/>
<evidence type="ECO:0000259" key="1">
    <source>
        <dbReference type="PROSITE" id="PS51186"/>
    </source>
</evidence>
<dbReference type="AlphaFoldDB" id="D2PU14"/>
<organism evidence="2 3">
    <name type="scientific">Kribbella flavida (strain DSM 17836 / JCM 10339 / NBRC 14399)</name>
    <dbReference type="NCBI Taxonomy" id="479435"/>
    <lineage>
        <taxon>Bacteria</taxon>
        <taxon>Bacillati</taxon>
        <taxon>Actinomycetota</taxon>
        <taxon>Actinomycetes</taxon>
        <taxon>Propionibacteriales</taxon>
        <taxon>Kribbellaceae</taxon>
        <taxon>Kribbella</taxon>
    </lineage>
</organism>
<dbReference type="InterPro" id="IPR052523">
    <property type="entry name" value="Trichothecene_AcTrans"/>
</dbReference>
<dbReference type="Pfam" id="PF13508">
    <property type="entry name" value="Acetyltransf_7"/>
    <property type="match status" value="1"/>
</dbReference>
<dbReference type="Proteomes" id="UP000007967">
    <property type="component" value="Chromosome"/>
</dbReference>
<dbReference type="EMBL" id="CP001736">
    <property type="protein sequence ID" value="ADB33297.1"/>
    <property type="molecule type" value="Genomic_DNA"/>
</dbReference>
<evidence type="ECO:0000313" key="3">
    <source>
        <dbReference type="Proteomes" id="UP000007967"/>
    </source>
</evidence>